<evidence type="ECO:0000256" key="3">
    <source>
        <dbReference type="ARBA" id="ARBA00023163"/>
    </source>
</evidence>
<dbReference type="SUPFAM" id="SSF55136">
    <property type="entry name" value="Probable bacterial effector-binding domain"/>
    <property type="match status" value="1"/>
</dbReference>
<dbReference type="InterPro" id="IPR011256">
    <property type="entry name" value="Reg_factor_effector_dom_sf"/>
</dbReference>
<dbReference type="SMART" id="SM00342">
    <property type="entry name" value="HTH_ARAC"/>
    <property type="match status" value="1"/>
</dbReference>
<dbReference type="InterPro" id="IPR018060">
    <property type="entry name" value="HTH_AraC"/>
</dbReference>
<feature type="domain" description="HTH araC/xylS-type" evidence="4">
    <location>
        <begin position="8"/>
        <end position="106"/>
    </location>
</feature>
<dbReference type="Pfam" id="PF14526">
    <property type="entry name" value="Cass2"/>
    <property type="match status" value="1"/>
</dbReference>
<gene>
    <name evidence="5" type="ORF">P6P90_15335</name>
</gene>
<reference evidence="5 6" key="1">
    <citation type="submission" date="2023-04" db="EMBL/GenBank/DDBJ databases">
        <title>Ectobacillus antri isolated from activated sludge.</title>
        <authorList>
            <person name="Yan P."/>
            <person name="Liu X."/>
        </authorList>
    </citation>
    <scope>NUCLEOTIDE SEQUENCE [LARGE SCALE GENOMIC DNA]</scope>
    <source>
        <strain evidence="5 6">C18H</strain>
    </source>
</reference>
<dbReference type="InterPro" id="IPR029441">
    <property type="entry name" value="Cass2"/>
</dbReference>
<keyword evidence="6" id="KW-1185">Reference proteome</keyword>
<dbReference type="RefSeq" id="WP_278018558.1">
    <property type="nucleotide sequence ID" value="NZ_JARRRY010000021.1"/>
</dbReference>
<organism evidence="5 6">
    <name type="scientific">Ectobacillus antri</name>
    <dbReference type="NCBI Taxonomy" id="2486280"/>
    <lineage>
        <taxon>Bacteria</taxon>
        <taxon>Bacillati</taxon>
        <taxon>Bacillota</taxon>
        <taxon>Bacilli</taxon>
        <taxon>Bacillales</taxon>
        <taxon>Bacillaceae</taxon>
        <taxon>Ectobacillus</taxon>
    </lineage>
</organism>
<dbReference type="SUPFAM" id="SSF46689">
    <property type="entry name" value="Homeodomain-like"/>
    <property type="match status" value="2"/>
</dbReference>
<dbReference type="PROSITE" id="PS01124">
    <property type="entry name" value="HTH_ARAC_FAMILY_2"/>
    <property type="match status" value="1"/>
</dbReference>
<evidence type="ECO:0000313" key="6">
    <source>
        <dbReference type="Proteomes" id="UP001218246"/>
    </source>
</evidence>
<keyword evidence="1" id="KW-0805">Transcription regulation</keyword>
<keyword evidence="2" id="KW-0238">DNA-binding</keyword>
<dbReference type="Pfam" id="PF12833">
    <property type="entry name" value="HTH_18"/>
    <property type="match status" value="1"/>
</dbReference>
<comment type="caution">
    <text evidence="5">The sequence shown here is derived from an EMBL/GenBank/DDBJ whole genome shotgun (WGS) entry which is preliminary data.</text>
</comment>
<dbReference type="Gene3D" id="1.10.10.60">
    <property type="entry name" value="Homeodomain-like"/>
    <property type="match status" value="2"/>
</dbReference>
<sequence>MGWTEELQAAIDYLENGLTKGYSVEEAAKRAHISVFHFQRLFSVLTGMSVGDYVRKRRLTLAGQELAFHNARVLDTALKYGYETPEAFAKAFKRQHGLPPSEVKGAPAGLTVYNRLVISVLLKGADPMKVRMEEKEAFSIVGVKRTFSCENNEQQREIPKMWAEVHQNGMNDELVSLNNGVVKGVLGVCRALDAQAKTIEYWIAAAHDTADTPKHLERLTLAPATYAIFEVHGPMPHAMQDMWNRIYSEWFPSNPYRPAGAAELEVYPLEDAMKEDYYSEIWIPIVPKA</sequence>
<name>A0ABT6H897_9BACI</name>
<evidence type="ECO:0000256" key="2">
    <source>
        <dbReference type="ARBA" id="ARBA00023125"/>
    </source>
</evidence>
<dbReference type="EMBL" id="JARULN010000023">
    <property type="protein sequence ID" value="MDG5755290.1"/>
    <property type="molecule type" value="Genomic_DNA"/>
</dbReference>
<dbReference type="Gene3D" id="3.20.80.10">
    <property type="entry name" value="Regulatory factor, effector binding domain"/>
    <property type="match status" value="1"/>
</dbReference>
<keyword evidence="3" id="KW-0804">Transcription</keyword>
<dbReference type="PANTHER" id="PTHR47504:SF5">
    <property type="entry name" value="RIGHT ORIGIN-BINDING PROTEIN"/>
    <property type="match status" value="1"/>
</dbReference>
<evidence type="ECO:0000259" key="4">
    <source>
        <dbReference type="PROSITE" id="PS01124"/>
    </source>
</evidence>
<evidence type="ECO:0000256" key="1">
    <source>
        <dbReference type="ARBA" id="ARBA00023015"/>
    </source>
</evidence>
<proteinExistence type="predicted"/>
<dbReference type="InterPro" id="IPR009057">
    <property type="entry name" value="Homeodomain-like_sf"/>
</dbReference>
<dbReference type="Proteomes" id="UP001218246">
    <property type="component" value="Unassembled WGS sequence"/>
</dbReference>
<accession>A0ABT6H897</accession>
<evidence type="ECO:0000313" key="5">
    <source>
        <dbReference type="EMBL" id="MDG5755290.1"/>
    </source>
</evidence>
<protein>
    <submittedName>
        <fullName evidence="5">AraC family transcriptional regulator</fullName>
    </submittedName>
</protein>
<dbReference type="SMART" id="SM00871">
    <property type="entry name" value="AraC_E_bind"/>
    <property type="match status" value="1"/>
</dbReference>
<dbReference type="InterPro" id="IPR010499">
    <property type="entry name" value="AraC_E-bd"/>
</dbReference>
<dbReference type="PANTHER" id="PTHR47504">
    <property type="entry name" value="RIGHT ORIGIN-BINDING PROTEIN"/>
    <property type="match status" value="1"/>
</dbReference>
<dbReference type="InterPro" id="IPR050959">
    <property type="entry name" value="MarA-like"/>
</dbReference>